<reference evidence="11" key="3">
    <citation type="submission" date="2025-08" db="UniProtKB">
        <authorList>
            <consortium name="Ensembl"/>
        </authorList>
    </citation>
    <scope>IDENTIFICATION</scope>
</reference>
<dbReference type="eggNOG" id="KOG0864">
    <property type="taxonomic scope" value="Eukaryota"/>
</dbReference>
<dbReference type="EMBL" id="CABD030119997">
    <property type="status" value="NOT_ANNOTATED_CDS"/>
    <property type="molecule type" value="Genomic_DNA"/>
</dbReference>
<dbReference type="GO" id="GO:0046604">
    <property type="term" value="P:positive regulation of mitotic centrosome separation"/>
    <property type="evidence" value="ECO:0000318"/>
    <property type="project" value="GO_Central"/>
</dbReference>
<organism evidence="11 12">
    <name type="scientific">Gorilla gorilla gorilla</name>
    <name type="common">Western lowland gorilla</name>
    <dbReference type="NCBI Taxonomy" id="9595"/>
    <lineage>
        <taxon>Eukaryota</taxon>
        <taxon>Metazoa</taxon>
        <taxon>Chordata</taxon>
        <taxon>Craniata</taxon>
        <taxon>Vertebrata</taxon>
        <taxon>Euteleostomi</taxon>
        <taxon>Mammalia</taxon>
        <taxon>Eutheria</taxon>
        <taxon>Euarchontoglires</taxon>
        <taxon>Primates</taxon>
        <taxon>Haplorrhini</taxon>
        <taxon>Catarrhini</taxon>
        <taxon>Hominidae</taxon>
        <taxon>Gorilla</taxon>
    </lineage>
</organism>
<evidence type="ECO:0000256" key="1">
    <source>
        <dbReference type="ARBA" id="ARBA00022468"/>
    </source>
</evidence>
<dbReference type="GO" id="GO:0005643">
    <property type="term" value="C:nuclear pore"/>
    <property type="evidence" value="ECO:0000318"/>
    <property type="project" value="GO_Central"/>
</dbReference>
<dbReference type="AlphaFoldDB" id="G3QES4"/>
<comment type="subunit">
    <text evidence="6">Interacts with RAN (via C-terminus of GTP-bound form) but not with GDP-bound RAN. Identified in a complex composed of RAN, RANGAP1 and RANBP1. Identified in a complex that contains TNPO1, RAN and RANBP1. Identified in a complex that contains CSE1L, KPNA2, RAN and RANBP1. Identified in a complex with nucleotide-free RAN and RCC1.</text>
</comment>
<dbReference type="Bgee" id="ENSGGOG00000000784">
    <property type="expression patterns" value="Expressed in testis and 6 other cell types or tissues"/>
</dbReference>
<dbReference type="GeneTree" id="ENSGT00900000141073"/>
<dbReference type="PANTHER" id="PTHR23138:SF94">
    <property type="entry name" value="RAN BINDING PROTEIN 1"/>
    <property type="match status" value="1"/>
</dbReference>
<keyword evidence="1" id="KW-0343">GTPase activation</keyword>
<feature type="compositionally biased region" description="Basic and acidic residues" evidence="9">
    <location>
        <begin position="80"/>
        <end position="103"/>
    </location>
</feature>
<proteinExistence type="inferred from homology"/>
<dbReference type="PROSITE" id="PS50196">
    <property type="entry name" value="RANBD1"/>
    <property type="match status" value="1"/>
</dbReference>
<dbReference type="InterPro" id="IPR011993">
    <property type="entry name" value="PH-like_dom_sf"/>
</dbReference>
<dbReference type="Ensembl" id="ENSGGOT00000000789.3">
    <property type="protein sequence ID" value="ENSGGOP00000000773.3"/>
    <property type="gene ID" value="ENSGGOG00000000784.3"/>
</dbReference>
<keyword evidence="3" id="KW-0007">Acetylation</keyword>
<dbReference type="SMART" id="SM00160">
    <property type="entry name" value="RanBD"/>
    <property type="match status" value="1"/>
</dbReference>
<dbReference type="OMA" id="KICANHG"/>
<dbReference type="EMBL" id="CABD030119996">
    <property type="status" value="NOT_ANNOTATED_CDS"/>
    <property type="molecule type" value="Genomic_DNA"/>
</dbReference>
<evidence type="ECO:0000256" key="9">
    <source>
        <dbReference type="SAM" id="MobiDB-lite"/>
    </source>
</evidence>
<keyword evidence="12" id="KW-1185">Reference proteome</keyword>
<dbReference type="FunFam" id="2.30.29.30:FF:000824">
    <property type="entry name" value="Ran-specific GTPase-activating protein"/>
    <property type="match status" value="1"/>
</dbReference>
<name>G3QES4_GORGO</name>
<sequence length="237" mass="27163">MGSALGRARRTLSGRPFQRAPCRTRRALSLSAALRNVTKAQGGCPKSLVLWGCRPKRPRKRRTSLKLAWRGTFCSSSLKISEDTHEDHDTSTENTDESNHDPQFEPIVSLPEQEIKTLEEDEEELFKMRAKLFRFASENDTPMMELKPNAGSDRAWVWNTHADFADECPKPELLAIRFLNAENAQKFKTKFEECRKEIEEREKKAGSGKNDHDEKVVEKLEALSVKEETKEDAEEKQ</sequence>
<dbReference type="Pfam" id="PF00638">
    <property type="entry name" value="Ran_BP1"/>
    <property type="match status" value="2"/>
</dbReference>
<evidence type="ECO:0000256" key="6">
    <source>
        <dbReference type="ARBA" id="ARBA00066150"/>
    </source>
</evidence>
<evidence type="ECO:0000256" key="2">
    <source>
        <dbReference type="ARBA" id="ARBA00022553"/>
    </source>
</evidence>
<feature type="region of interest" description="Disordered" evidence="9">
    <location>
        <begin position="80"/>
        <end position="107"/>
    </location>
</feature>
<dbReference type="GO" id="GO:0005096">
    <property type="term" value="F:GTPase activator activity"/>
    <property type="evidence" value="ECO:0007669"/>
    <property type="project" value="UniProtKB-KW"/>
</dbReference>
<dbReference type="InterPro" id="IPR000156">
    <property type="entry name" value="Ran_bind_dom"/>
</dbReference>
<dbReference type="GO" id="GO:0005829">
    <property type="term" value="C:cytosol"/>
    <property type="evidence" value="ECO:0007669"/>
    <property type="project" value="Ensembl"/>
</dbReference>
<dbReference type="HOGENOM" id="CLU_067861_1_3_1"/>
<dbReference type="STRING" id="9593.ENSGGOP00000000773"/>
<reference evidence="11" key="4">
    <citation type="submission" date="2025-09" db="UniProtKB">
        <authorList>
            <consortium name="Ensembl"/>
        </authorList>
    </citation>
    <scope>IDENTIFICATION</scope>
</reference>
<dbReference type="GO" id="GO:0005737">
    <property type="term" value="C:cytoplasm"/>
    <property type="evidence" value="ECO:0000318"/>
    <property type="project" value="GO_Central"/>
</dbReference>
<evidence type="ECO:0000313" key="12">
    <source>
        <dbReference type="Proteomes" id="UP000001519"/>
    </source>
</evidence>
<feature type="domain" description="RanBD1" evidence="10">
    <location>
        <begin position="103"/>
        <end position="200"/>
    </location>
</feature>
<feature type="region of interest" description="Disordered" evidence="9">
    <location>
        <begin position="198"/>
        <end position="237"/>
    </location>
</feature>
<reference evidence="11 12" key="2">
    <citation type="journal article" date="2012" name="Nature">
        <title>Insights into hominid evolution from the gorilla genome sequence.</title>
        <authorList>
            <person name="Scally A."/>
            <person name="Dutheil J.Y."/>
            <person name="Hillier L.W."/>
            <person name="Jordan G.E."/>
            <person name="Goodhead I."/>
            <person name="Herrero J."/>
            <person name="Hobolth A."/>
            <person name="Lappalainen T."/>
            <person name="Mailund T."/>
            <person name="Marques-Bonet T."/>
            <person name="McCarthy S."/>
            <person name="Montgomery S.H."/>
            <person name="Schwalie P.C."/>
            <person name="Tang Y.A."/>
            <person name="Ward M.C."/>
            <person name="Xue Y."/>
            <person name="Yngvadottir B."/>
            <person name="Alkan C."/>
            <person name="Andersen L.N."/>
            <person name="Ayub Q."/>
            <person name="Ball E.V."/>
            <person name="Beal K."/>
            <person name="Bradley B.J."/>
            <person name="Chen Y."/>
            <person name="Clee C.M."/>
            <person name="Fitzgerald S."/>
            <person name="Graves T.A."/>
            <person name="Gu Y."/>
            <person name="Heath P."/>
            <person name="Heger A."/>
            <person name="Karakoc E."/>
            <person name="Kolb-Kokocinski A."/>
            <person name="Laird G.K."/>
            <person name="Lunter G."/>
            <person name="Meader S."/>
            <person name="Mort M."/>
            <person name="Mullikin J.C."/>
            <person name="Munch K."/>
            <person name="O'Connor T.D."/>
            <person name="Phillips A.D."/>
            <person name="Prado-Martinez J."/>
            <person name="Rogers A.S."/>
            <person name="Sajjadian S."/>
            <person name="Schmidt D."/>
            <person name="Shaw K."/>
            <person name="Simpson J.T."/>
            <person name="Stenson P.D."/>
            <person name="Turner D.J."/>
            <person name="Vigilant L."/>
            <person name="Vilella A.J."/>
            <person name="Whitener W."/>
            <person name="Zhu B."/>
            <person name="Cooper D.N."/>
            <person name="de Jong P."/>
            <person name="Dermitzakis E.T."/>
            <person name="Eichler E.E."/>
            <person name="Flicek P."/>
            <person name="Goldman N."/>
            <person name="Mundy N.I."/>
            <person name="Ning Z."/>
            <person name="Odom D.T."/>
            <person name="Ponting C.P."/>
            <person name="Quail M.A."/>
            <person name="Ryder O.A."/>
            <person name="Searle S.M."/>
            <person name="Warren W.C."/>
            <person name="Wilson R.K."/>
            <person name="Schierup M.H."/>
            <person name="Rogers J."/>
            <person name="Tyler-Smith C."/>
            <person name="Durbin R."/>
        </authorList>
    </citation>
    <scope>NUCLEOTIDE SEQUENCE [LARGE SCALE GENOMIC DNA]</scope>
</reference>
<accession>G3QES4</accession>
<evidence type="ECO:0000256" key="4">
    <source>
        <dbReference type="ARBA" id="ARBA00056716"/>
    </source>
</evidence>
<keyword evidence="2" id="KW-0597">Phosphoprotein</keyword>
<evidence type="ECO:0000259" key="10">
    <source>
        <dbReference type="PROSITE" id="PS50196"/>
    </source>
</evidence>
<comment type="similarity">
    <text evidence="5">Belongs to the RANBP1 family.</text>
</comment>
<evidence type="ECO:0000256" key="3">
    <source>
        <dbReference type="ARBA" id="ARBA00022990"/>
    </source>
</evidence>
<evidence type="ECO:0000256" key="5">
    <source>
        <dbReference type="ARBA" id="ARBA00061276"/>
    </source>
</evidence>
<comment type="function">
    <text evidence="4">Plays a role in RAN-dependent nucleocytoplasmic transport. Alleviates the TNPO1-dependent inhibition of RAN GTPase activity and mediates the dissociation of RAN from proteins involved in transport into the nucleus. Induces a conformation change in the complex formed by XPO1 and RAN that triggers the release of the nuclear export signal of cargo proteins. Promotes the disassembly of the complex formed by RAN and importin beta. Promotes dissociation of RAN from a complex with KPNA2 and CSE1L. Required for normal mitotic spindle assembly and normal progress through mitosis via its effect on RAN. Does not increase the RAN GTPase activity by itself, but increases GTP hydrolysis mediated by RANGAP1. Inhibits RCC1-dependent exchange of RAN-bound GDP by GTP.</text>
</comment>
<reference evidence="12" key="1">
    <citation type="submission" date="2011-05" db="EMBL/GenBank/DDBJ databases">
        <title>Insights into the evolution of the great apes provided by the gorilla genome.</title>
        <authorList>
            <person name="Scally A."/>
        </authorList>
    </citation>
    <scope>NUCLEOTIDE SEQUENCE [LARGE SCALE GENOMIC DNA]</scope>
</reference>
<dbReference type="Proteomes" id="UP000001519">
    <property type="component" value="Chromosome 22"/>
</dbReference>
<evidence type="ECO:0000256" key="7">
    <source>
        <dbReference type="ARBA" id="ARBA00067380"/>
    </source>
</evidence>
<evidence type="ECO:0000313" key="11">
    <source>
        <dbReference type="Ensembl" id="ENSGGOP00000000773.3"/>
    </source>
</evidence>
<dbReference type="PANTHER" id="PTHR23138">
    <property type="entry name" value="RAN BINDING PROTEIN"/>
    <property type="match status" value="1"/>
</dbReference>
<protein>
    <recommendedName>
        <fullName evidence="7">Ran-specific GTPase-activating protein</fullName>
    </recommendedName>
    <alternativeName>
        <fullName evidence="8">Ran-binding protein 1</fullName>
    </alternativeName>
</protein>
<evidence type="ECO:0000256" key="8">
    <source>
        <dbReference type="ARBA" id="ARBA00081162"/>
    </source>
</evidence>
<dbReference type="Gene3D" id="2.30.29.30">
    <property type="entry name" value="Pleckstrin-homology domain (PH domain)/Phosphotyrosine-binding domain (PTB)"/>
    <property type="match status" value="2"/>
</dbReference>
<dbReference type="InterPro" id="IPR045255">
    <property type="entry name" value="RanBP1-like"/>
</dbReference>
<dbReference type="InParanoid" id="G3QES4"/>
<dbReference type="SUPFAM" id="SSF50729">
    <property type="entry name" value="PH domain-like"/>
    <property type="match status" value="1"/>
</dbReference>
<dbReference type="GO" id="GO:0005813">
    <property type="term" value="C:centrosome"/>
    <property type="evidence" value="ECO:0000318"/>
    <property type="project" value="GO_Central"/>
</dbReference>